<feature type="transmembrane region" description="Helical" evidence="2">
    <location>
        <begin position="204"/>
        <end position="227"/>
    </location>
</feature>
<evidence type="ECO:0000313" key="3">
    <source>
        <dbReference type="EMBL" id="BAU82540.1"/>
    </source>
</evidence>
<evidence type="ECO:0000313" key="4">
    <source>
        <dbReference type="Proteomes" id="UP000217676"/>
    </source>
</evidence>
<feature type="region of interest" description="Disordered" evidence="1">
    <location>
        <begin position="240"/>
        <end position="315"/>
    </location>
</feature>
<feature type="compositionally biased region" description="Pro residues" evidence="1">
    <location>
        <begin position="280"/>
        <end position="289"/>
    </location>
</feature>
<keyword evidence="2" id="KW-0472">Membrane</keyword>
<accession>A0A160NXM4</accession>
<proteinExistence type="predicted"/>
<organism evidence="3 4">
    <name type="scientific">Streptomyces laurentii</name>
    <dbReference type="NCBI Taxonomy" id="39478"/>
    <lineage>
        <taxon>Bacteria</taxon>
        <taxon>Bacillati</taxon>
        <taxon>Actinomycetota</taxon>
        <taxon>Actinomycetes</taxon>
        <taxon>Kitasatosporales</taxon>
        <taxon>Streptomycetaceae</taxon>
        <taxon>Streptomyces</taxon>
    </lineage>
</organism>
<dbReference type="GO" id="GO:0016853">
    <property type="term" value="F:isomerase activity"/>
    <property type="evidence" value="ECO:0007669"/>
    <property type="project" value="UniProtKB-KW"/>
</dbReference>
<keyword evidence="2" id="KW-0812">Transmembrane</keyword>
<dbReference type="KEGG" id="slau:SLA_1602"/>
<feature type="transmembrane region" description="Helical" evidence="2">
    <location>
        <begin position="50"/>
        <end position="70"/>
    </location>
</feature>
<dbReference type="EMBL" id="AP017424">
    <property type="protein sequence ID" value="BAU82540.1"/>
    <property type="molecule type" value="Genomic_DNA"/>
</dbReference>
<feature type="transmembrane region" description="Helical" evidence="2">
    <location>
        <begin position="76"/>
        <end position="99"/>
    </location>
</feature>
<evidence type="ECO:0000256" key="2">
    <source>
        <dbReference type="SAM" id="Phobius"/>
    </source>
</evidence>
<protein>
    <submittedName>
        <fullName evidence="3">Glucose-6-phosphate isomerase</fullName>
    </submittedName>
</protein>
<evidence type="ECO:0000256" key="1">
    <source>
        <dbReference type="SAM" id="MobiDB-lite"/>
    </source>
</evidence>
<keyword evidence="4" id="KW-1185">Reference proteome</keyword>
<dbReference type="AlphaFoldDB" id="A0A160NXM4"/>
<name>A0A160NXM4_STRLU</name>
<feature type="compositionally biased region" description="Pro residues" evidence="1">
    <location>
        <begin position="251"/>
        <end position="263"/>
    </location>
</feature>
<feature type="transmembrane region" description="Helical" evidence="2">
    <location>
        <begin position="140"/>
        <end position="167"/>
    </location>
</feature>
<gene>
    <name evidence="3" type="ORF">SLA_1602</name>
</gene>
<keyword evidence="3" id="KW-0413">Isomerase</keyword>
<reference evidence="3 4" key="1">
    <citation type="journal article" date="2016" name="Genome Announc.">
        <title>Complete Genome Sequence of Thiostrepton-Producing Streptomyces laurentii ATCC 31255.</title>
        <authorList>
            <person name="Doi K."/>
            <person name="Fujino Y."/>
            <person name="Nagayoshi Y."/>
            <person name="Ohshima T."/>
            <person name="Ogata S."/>
        </authorList>
    </citation>
    <scope>NUCLEOTIDE SEQUENCE [LARGE SCALE GENOMIC DNA]</scope>
    <source>
        <strain evidence="3 4">ATCC 31255</strain>
    </source>
</reference>
<feature type="transmembrane region" description="Helical" evidence="2">
    <location>
        <begin position="179"/>
        <end position="198"/>
    </location>
</feature>
<dbReference type="Proteomes" id="UP000217676">
    <property type="component" value="Chromosome"/>
</dbReference>
<feature type="transmembrane region" description="Helical" evidence="2">
    <location>
        <begin position="111"/>
        <end position="134"/>
    </location>
</feature>
<keyword evidence="2" id="KW-1133">Transmembrane helix</keyword>
<sequence length="315" mass="33373">MTGGRGRWLGDRLDAQAFLNPKNVAKAVFHPAWIPPGVDPTVESLKRARIICGTVTAVGVYSFVQGGFAFDEMLENVLTASLVLLVITPLTVGVMLLVWRRRAGHLRRMRTPLTNSLVLLLIFIGSVAVTVTNWQMLKGFGFLVGVLSFFGGLWLTVFVGAGAVYVSGNFFGTAVVHRCLPPLLAMVTTWLVAIPDLVTGDLHGLSLTLGIVFILGAPVTVTAIALLEMRRLRRHHGIRLGDHPATLPVPGSVPPPPSYPPSGNPYAAAGQQPPSGNPYAPGPRTPPSAPTGNPYAAGRQAASYPPAGNPYTSGH</sequence>